<dbReference type="AlphaFoldDB" id="A0A562YBV2"/>
<evidence type="ECO:0000313" key="2">
    <source>
        <dbReference type="EMBL" id="TWO31870.1"/>
    </source>
</evidence>
<dbReference type="InterPro" id="IPR011990">
    <property type="entry name" value="TPR-like_helical_dom_sf"/>
</dbReference>
<dbReference type="PANTHER" id="PTHR45588:SF1">
    <property type="entry name" value="WW DOMAIN-CONTAINING PROTEIN"/>
    <property type="match status" value="1"/>
</dbReference>
<keyword evidence="1" id="KW-1133">Transmembrane helix</keyword>
<evidence type="ECO:0000256" key="1">
    <source>
        <dbReference type="SAM" id="Phobius"/>
    </source>
</evidence>
<evidence type="ECO:0008006" key="4">
    <source>
        <dbReference type="Google" id="ProtNLM"/>
    </source>
</evidence>
<comment type="caution">
    <text evidence="2">The sequence shown here is derived from an EMBL/GenBank/DDBJ whole genome shotgun (WGS) entry which is preliminary data.</text>
</comment>
<dbReference type="SMART" id="SM00028">
    <property type="entry name" value="TPR"/>
    <property type="match status" value="3"/>
</dbReference>
<reference evidence="2 3" key="1">
    <citation type="submission" date="2019-03" db="EMBL/GenBank/DDBJ databases">
        <authorList>
            <person name="Zhong Y.L."/>
        </authorList>
    </citation>
    <scope>NUCLEOTIDE SEQUENCE [LARGE SCALE GENOMIC DNA]</scope>
    <source>
        <strain evidence="2 3">W255</strain>
    </source>
</reference>
<sequence length="575" mass="64869">MKTKLSFILSGTIIAILIFFVLNKSNNELTVHPKLIVSNIKCIPPTFLLEEVDTTKQISPLFENLGNLTYKISTKNKNTQIFFNQGLKLTYAFNHAEAHRSFLEASKLDPSAAMAYWGQAYVLGPNINDPMPDDERKTKCNEAIEKAKELLAKASPKEQALINALSKRYSLNLSKGIDTLNLEYMHAMEKVVEQYPKDANILILYAASVMNTTPWNYWDKEGNPQPKIKEAKLALEKAIELEPDNPGAHHYYIHMVELPKPDLGVPSADKLGKLMPAAGHLVHMPSHIYIRVGRYKDAVTVNQKAILADEDYISQCYAQGMYPLGYYPHNIHFLWSASSLLGASDIAIDAAKKTAEKVPIGEMKDLHFLQNFAATPLLAYTRFGKWNDILTYPKPNDDIKHLKLIWHYARGIAFIKKNNLKEAEEELESIKAYTIDIDFEINMATGFDPGTTIAKLAYEIVSGEMALAKGNLDLAISHLEEAVKIEDGLTYNEPSAWHIPPRQNLGHALMKAKKYEAAEIIYQEDLKVLRQNGWSLMGLYNSLKAQDKMEEAARIKEEFNQAWKEADIEINTSVL</sequence>
<dbReference type="Proteomes" id="UP000295814">
    <property type="component" value="Unassembled WGS sequence"/>
</dbReference>
<dbReference type="InterPro" id="IPR019734">
    <property type="entry name" value="TPR_rpt"/>
</dbReference>
<gene>
    <name evidence="2" type="ORF">E1J38_010815</name>
</gene>
<dbReference type="RefSeq" id="WP_133357019.1">
    <property type="nucleotide sequence ID" value="NZ_SMZJ02000006.1"/>
</dbReference>
<dbReference type="Gene3D" id="1.25.40.10">
    <property type="entry name" value="Tetratricopeptide repeat domain"/>
    <property type="match status" value="2"/>
</dbReference>
<proteinExistence type="predicted"/>
<organism evidence="2 3">
    <name type="scientific">Seonamhaeicola sediminis</name>
    <dbReference type="NCBI Taxonomy" id="2528206"/>
    <lineage>
        <taxon>Bacteria</taxon>
        <taxon>Pseudomonadati</taxon>
        <taxon>Bacteroidota</taxon>
        <taxon>Flavobacteriia</taxon>
        <taxon>Flavobacteriales</taxon>
        <taxon>Flavobacteriaceae</taxon>
    </lineage>
</organism>
<feature type="transmembrane region" description="Helical" evidence="1">
    <location>
        <begin position="5"/>
        <end position="22"/>
    </location>
</feature>
<dbReference type="OrthoDB" id="9778494at2"/>
<keyword evidence="1" id="KW-0812">Transmembrane</keyword>
<reference evidence="2 3" key="2">
    <citation type="submission" date="2019-07" db="EMBL/GenBank/DDBJ databases">
        <title>Seonamhaeicola sp. W255 draft genome.</title>
        <authorList>
            <person name="Zhang X.-Y."/>
            <person name="Zhang R."/>
            <person name="Zhong Y.-L."/>
            <person name="Du Z.-J."/>
        </authorList>
    </citation>
    <scope>NUCLEOTIDE SEQUENCE [LARGE SCALE GENOMIC DNA]</scope>
    <source>
        <strain evidence="2 3">W255</strain>
    </source>
</reference>
<dbReference type="PANTHER" id="PTHR45588">
    <property type="entry name" value="TPR DOMAIN-CONTAINING PROTEIN"/>
    <property type="match status" value="1"/>
</dbReference>
<keyword evidence="1" id="KW-0472">Membrane</keyword>
<name>A0A562YBV2_9FLAO</name>
<dbReference type="SUPFAM" id="SSF48452">
    <property type="entry name" value="TPR-like"/>
    <property type="match status" value="2"/>
</dbReference>
<accession>A0A562YBV2</accession>
<keyword evidence="3" id="KW-1185">Reference proteome</keyword>
<evidence type="ECO:0000313" key="3">
    <source>
        <dbReference type="Proteomes" id="UP000295814"/>
    </source>
</evidence>
<protein>
    <recommendedName>
        <fullName evidence="4">Tetratricopeptide repeat protein</fullName>
    </recommendedName>
</protein>
<dbReference type="EMBL" id="SMZJ02000006">
    <property type="protein sequence ID" value="TWO31870.1"/>
    <property type="molecule type" value="Genomic_DNA"/>
</dbReference>